<dbReference type="InterPro" id="IPR036259">
    <property type="entry name" value="MFS_trans_sf"/>
</dbReference>
<feature type="transmembrane region" description="Helical" evidence="6">
    <location>
        <begin position="237"/>
        <end position="256"/>
    </location>
</feature>
<feature type="transmembrane region" description="Helical" evidence="6">
    <location>
        <begin position="403"/>
        <end position="423"/>
    </location>
</feature>
<reference evidence="7 8" key="1">
    <citation type="submission" date="2021-02" db="EMBL/GenBank/DDBJ databases">
        <title>Plant Genome Project.</title>
        <authorList>
            <person name="Zhang R.-G."/>
        </authorList>
    </citation>
    <scope>NUCLEOTIDE SEQUENCE [LARGE SCALE GENOMIC DNA]</scope>
    <source>
        <tissue evidence="7">Leaves</tissue>
    </source>
</reference>
<keyword evidence="4 6" id="KW-1133">Transmembrane helix</keyword>
<protein>
    <submittedName>
        <fullName evidence="7">Uncharacterized protein</fullName>
    </submittedName>
</protein>
<dbReference type="Proteomes" id="UP000827721">
    <property type="component" value="Unassembled WGS sequence"/>
</dbReference>
<evidence type="ECO:0000313" key="7">
    <source>
        <dbReference type="EMBL" id="KAH7576420.1"/>
    </source>
</evidence>
<dbReference type="InterPro" id="IPR000109">
    <property type="entry name" value="POT_fam"/>
</dbReference>
<organism evidence="7 8">
    <name type="scientific">Xanthoceras sorbifolium</name>
    <dbReference type="NCBI Taxonomy" id="99658"/>
    <lineage>
        <taxon>Eukaryota</taxon>
        <taxon>Viridiplantae</taxon>
        <taxon>Streptophyta</taxon>
        <taxon>Embryophyta</taxon>
        <taxon>Tracheophyta</taxon>
        <taxon>Spermatophyta</taxon>
        <taxon>Magnoliopsida</taxon>
        <taxon>eudicotyledons</taxon>
        <taxon>Gunneridae</taxon>
        <taxon>Pentapetalae</taxon>
        <taxon>rosids</taxon>
        <taxon>malvids</taxon>
        <taxon>Sapindales</taxon>
        <taxon>Sapindaceae</taxon>
        <taxon>Xanthoceroideae</taxon>
        <taxon>Xanthoceras</taxon>
    </lineage>
</organism>
<evidence type="ECO:0000313" key="8">
    <source>
        <dbReference type="Proteomes" id="UP000827721"/>
    </source>
</evidence>
<dbReference type="Gene3D" id="1.20.1250.20">
    <property type="entry name" value="MFS general substrate transporter like domains"/>
    <property type="match status" value="1"/>
</dbReference>
<comment type="caution">
    <text evidence="7">The sequence shown here is derived from an EMBL/GenBank/DDBJ whole genome shotgun (WGS) entry which is preliminary data.</text>
</comment>
<evidence type="ECO:0000256" key="2">
    <source>
        <dbReference type="ARBA" id="ARBA00005982"/>
    </source>
</evidence>
<feature type="transmembrane region" description="Helical" evidence="6">
    <location>
        <begin position="203"/>
        <end position="225"/>
    </location>
</feature>
<gene>
    <name evidence="7" type="ORF">JRO89_XS01G0059800</name>
</gene>
<keyword evidence="8" id="KW-1185">Reference proteome</keyword>
<dbReference type="SUPFAM" id="SSF103473">
    <property type="entry name" value="MFS general substrate transporter"/>
    <property type="match status" value="1"/>
</dbReference>
<accession>A0ABQ8IIE5</accession>
<keyword evidence="3 6" id="KW-0812">Transmembrane</keyword>
<feature type="transmembrane region" description="Helical" evidence="6">
    <location>
        <begin position="443"/>
        <end position="466"/>
    </location>
</feature>
<evidence type="ECO:0000256" key="6">
    <source>
        <dbReference type="SAM" id="Phobius"/>
    </source>
</evidence>
<name>A0ABQ8IIE5_9ROSI</name>
<feature type="transmembrane region" description="Helical" evidence="6">
    <location>
        <begin position="322"/>
        <end position="342"/>
    </location>
</feature>
<comment type="similarity">
    <text evidence="2">Belongs to the major facilitator superfamily. Proton-dependent oligopeptide transporter (POT/PTR) (TC 2.A.17) family.</text>
</comment>
<feature type="transmembrane region" description="Helical" evidence="6">
    <location>
        <begin position="523"/>
        <end position="542"/>
    </location>
</feature>
<evidence type="ECO:0000256" key="3">
    <source>
        <dbReference type="ARBA" id="ARBA00022692"/>
    </source>
</evidence>
<keyword evidence="5 6" id="KW-0472">Membrane</keyword>
<sequence length="601" mass="67548">MGGDEQRSRGGDGDKRCEPREFVRKRERLKGNNTFHYGPLEELAGIFNKLSQLNLVLVQDWKLWMDLQMNINRVEDEYEDWKGRKADSKKYGGIRAASFACVVEVLENTVFLCNASNFVAYFLKSMHYSAAESANTRLVLLTIQASFTQLQPAIGRRPSQSQAAILYAGLYSMATGVGGVKASLPAHGGDQLDHSNHRLISAFFNWFFFSLCTGGLISATVMVWIQENKGWTWSFKISVIALTLALCIFITGFPFYRYKRLGGSSITRIFKVLASVVRNRKASLENAISESNTSRSNKFRFLDKALCDDKISATGVDETRTFLGLLPLFASTIMMNCCLAQLQTFSVQQGNIMNRSLHHFQIPTQSLSVFPLTIMLVSLPLYERFAHIFGNRISSKHNIFKPLKRIGLGLALASGSMAVAALVEYKRRSAAVESYVTLSVFWLVWQYLLLGVSDMLTLGGMLEFFYSEAPHSMRSICTSLSWCSTSMGYFLSSVLVSLTNLVSRKFGREWLGGNDLNHTRLDLFYTLLCILNLTFSTTFTGLRAKEMIGRLEKIVGEPLSRDVPKLSIMNVEHGEKILYLQQAVVDILKDVEVLFNNVKLE</sequence>
<dbReference type="Pfam" id="PF00854">
    <property type="entry name" value="PTR2"/>
    <property type="match status" value="1"/>
</dbReference>
<feature type="transmembrane region" description="Helical" evidence="6">
    <location>
        <begin position="362"/>
        <end position="382"/>
    </location>
</feature>
<evidence type="ECO:0000256" key="1">
    <source>
        <dbReference type="ARBA" id="ARBA00004141"/>
    </source>
</evidence>
<comment type="subcellular location">
    <subcellularLocation>
        <location evidence="1">Membrane</location>
        <topology evidence="1">Multi-pass membrane protein</topology>
    </subcellularLocation>
</comment>
<evidence type="ECO:0000256" key="5">
    <source>
        <dbReference type="ARBA" id="ARBA00023136"/>
    </source>
</evidence>
<dbReference type="PANTHER" id="PTHR11654">
    <property type="entry name" value="OLIGOPEPTIDE TRANSPORTER-RELATED"/>
    <property type="match status" value="1"/>
</dbReference>
<proteinExistence type="inferred from homology"/>
<dbReference type="EMBL" id="JAFEMO010000001">
    <property type="protein sequence ID" value="KAH7576420.1"/>
    <property type="molecule type" value="Genomic_DNA"/>
</dbReference>
<feature type="transmembrane region" description="Helical" evidence="6">
    <location>
        <begin position="487"/>
        <end position="503"/>
    </location>
</feature>
<evidence type="ECO:0000256" key="4">
    <source>
        <dbReference type="ARBA" id="ARBA00022989"/>
    </source>
</evidence>